<evidence type="ECO:0000313" key="1">
    <source>
        <dbReference type="EMBL" id="CAB4629060.1"/>
    </source>
</evidence>
<sequence length="31" mass="3431">MTTMSTAAARNAWMSNLIGREMLIVGEFTVQ</sequence>
<dbReference type="EMBL" id="CAEZVN010000023">
    <property type="protein sequence ID" value="CAB4629060.1"/>
    <property type="molecule type" value="Genomic_DNA"/>
</dbReference>
<gene>
    <name evidence="1" type="ORF">UFOPK2001_00399</name>
</gene>
<dbReference type="AlphaFoldDB" id="A0A6J6IWY9"/>
<accession>A0A6J6IWY9</accession>
<name>A0A6J6IWY9_9ZZZZ</name>
<proteinExistence type="predicted"/>
<reference evidence="1" key="1">
    <citation type="submission" date="2020-05" db="EMBL/GenBank/DDBJ databases">
        <authorList>
            <person name="Chiriac C."/>
            <person name="Salcher M."/>
            <person name="Ghai R."/>
            <person name="Kavagutti S V."/>
        </authorList>
    </citation>
    <scope>NUCLEOTIDE SEQUENCE</scope>
</reference>
<organism evidence="1">
    <name type="scientific">freshwater metagenome</name>
    <dbReference type="NCBI Taxonomy" id="449393"/>
    <lineage>
        <taxon>unclassified sequences</taxon>
        <taxon>metagenomes</taxon>
        <taxon>ecological metagenomes</taxon>
    </lineage>
</organism>
<protein>
    <submittedName>
        <fullName evidence="1">Unannotated protein</fullName>
    </submittedName>
</protein>